<dbReference type="CDD" id="cd07363">
    <property type="entry name" value="45_DOPA_Dioxygenase"/>
    <property type="match status" value="1"/>
</dbReference>
<sequence>MLPTLFINHGSPMMITQQSDYTRFLADLGTRYTPKAIVIYSAHWEEKVTTVSFADGPLETIYDFYGFPEELYRIKYPASGSPELAERLEQMFRAHGIPSNRDNRRGLDHGAWVFLRHMYPNADIPVVTVSVNPFLPASRQFNIGEALRGLGEDNILVIGSGTTVHNFNYIKFGQQHPESWAVEFDDWLIDRIQRQDVQALVNYEQLAPYAARAVPRAEHFVPLYLAMGGAKSLDEAQVLYRGYEFGTFSNTCFAF</sequence>
<dbReference type="PIRSF" id="PIRSF006157">
    <property type="entry name" value="Doxgns_DODA"/>
    <property type="match status" value="1"/>
</dbReference>
<evidence type="ECO:0000256" key="5">
    <source>
        <dbReference type="ARBA" id="ARBA00023002"/>
    </source>
</evidence>
<comment type="cofactor">
    <cofactor evidence="1">
        <name>Zn(2+)</name>
        <dbReference type="ChEBI" id="CHEBI:29105"/>
    </cofactor>
</comment>
<keyword evidence="3" id="KW-0479">Metal-binding</keyword>
<dbReference type="InterPro" id="IPR004183">
    <property type="entry name" value="Xdiol_dOase_suB"/>
</dbReference>
<accession>A0A7G5C212</accession>
<evidence type="ECO:0000256" key="4">
    <source>
        <dbReference type="ARBA" id="ARBA00022833"/>
    </source>
</evidence>
<dbReference type="PANTHER" id="PTHR30096">
    <property type="entry name" value="4,5-DOPA DIOXYGENASE EXTRADIOL-LIKE PROTEIN"/>
    <property type="match status" value="1"/>
</dbReference>
<keyword evidence="4" id="KW-0862">Zinc</keyword>
<dbReference type="KEGG" id="cchl:FPL14_20220"/>
<dbReference type="PANTHER" id="PTHR30096:SF0">
    <property type="entry name" value="4,5-DOPA DIOXYGENASE EXTRADIOL-LIKE PROTEIN"/>
    <property type="match status" value="1"/>
</dbReference>
<proteinExistence type="inferred from homology"/>
<dbReference type="GO" id="GO:0008270">
    <property type="term" value="F:zinc ion binding"/>
    <property type="evidence" value="ECO:0007669"/>
    <property type="project" value="InterPro"/>
</dbReference>
<dbReference type="InterPro" id="IPR014436">
    <property type="entry name" value="Extradiol_dOase_DODA"/>
</dbReference>
<dbReference type="Gene3D" id="3.40.830.10">
    <property type="entry name" value="LigB-like"/>
    <property type="match status" value="1"/>
</dbReference>
<dbReference type="Proteomes" id="UP000515679">
    <property type="component" value="Chromosome"/>
</dbReference>
<evidence type="ECO:0000256" key="1">
    <source>
        <dbReference type="ARBA" id="ARBA00001947"/>
    </source>
</evidence>
<dbReference type="AlphaFoldDB" id="A0A7G5C212"/>
<keyword evidence="5" id="KW-0560">Oxidoreductase</keyword>
<dbReference type="EMBL" id="CP041969">
    <property type="protein sequence ID" value="QMV43246.1"/>
    <property type="molecule type" value="Genomic_DNA"/>
</dbReference>
<evidence type="ECO:0000313" key="7">
    <source>
        <dbReference type="EMBL" id="QMV43246.1"/>
    </source>
</evidence>
<comment type="similarity">
    <text evidence="2">Belongs to the DODA-type extradiol aromatic ring-opening dioxygenase family.</text>
</comment>
<organism evidence="7 8">
    <name type="scientific">Cohnella cholangitidis</name>
    <dbReference type="NCBI Taxonomy" id="2598458"/>
    <lineage>
        <taxon>Bacteria</taxon>
        <taxon>Bacillati</taxon>
        <taxon>Bacillota</taxon>
        <taxon>Bacilli</taxon>
        <taxon>Bacillales</taxon>
        <taxon>Paenibacillaceae</taxon>
        <taxon>Cohnella</taxon>
    </lineage>
</organism>
<dbReference type="Pfam" id="PF02900">
    <property type="entry name" value="LigB"/>
    <property type="match status" value="1"/>
</dbReference>
<keyword evidence="8" id="KW-1185">Reference proteome</keyword>
<feature type="domain" description="Extradiol ring-cleavage dioxygenase class III enzyme subunit B" evidence="6">
    <location>
        <begin position="31"/>
        <end position="232"/>
    </location>
</feature>
<evidence type="ECO:0000259" key="6">
    <source>
        <dbReference type="Pfam" id="PF02900"/>
    </source>
</evidence>
<name>A0A7G5C212_9BACL</name>
<dbReference type="GO" id="GO:0008198">
    <property type="term" value="F:ferrous iron binding"/>
    <property type="evidence" value="ECO:0007669"/>
    <property type="project" value="InterPro"/>
</dbReference>
<evidence type="ECO:0000256" key="2">
    <source>
        <dbReference type="ARBA" id="ARBA00007581"/>
    </source>
</evidence>
<dbReference type="RefSeq" id="WP_182299479.1">
    <property type="nucleotide sequence ID" value="NZ_CP041969.1"/>
</dbReference>
<dbReference type="SUPFAM" id="SSF53213">
    <property type="entry name" value="LigB-like"/>
    <property type="match status" value="1"/>
</dbReference>
<evidence type="ECO:0000313" key="8">
    <source>
        <dbReference type="Proteomes" id="UP000515679"/>
    </source>
</evidence>
<keyword evidence="7" id="KW-0223">Dioxygenase</keyword>
<evidence type="ECO:0000256" key="3">
    <source>
        <dbReference type="ARBA" id="ARBA00022723"/>
    </source>
</evidence>
<dbReference type="GO" id="GO:0016702">
    <property type="term" value="F:oxidoreductase activity, acting on single donors with incorporation of molecular oxygen, incorporation of two atoms of oxygen"/>
    <property type="evidence" value="ECO:0007669"/>
    <property type="project" value="UniProtKB-ARBA"/>
</dbReference>
<reference evidence="7 8" key="1">
    <citation type="submission" date="2019-07" db="EMBL/GenBank/DDBJ databases">
        <authorList>
            <person name="Kim J.K."/>
            <person name="Cheong H.-M."/>
            <person name="Choi Y."/>
            <person name="Hwang K.J."/>
            <person name="Lee S."/>
            <person name="Choi C."/>
        </authorList>
    </citation>
    <scope>NUCLEOTIDE SEQUENCE [LARGE SCALE GENOMIC DNA]</scope>
    <source>
        <strain evidence="7 8">KS 22</strain>
    </source>
</reference>
<gene>
    <name evidence="7" type="ORF">FPL14_20220</name>
</gene>
<protein>
    <submittedName>
        <fullName evidence="7">Dioxygenase</fullName>
    </submittedName>
</protein>